<dbReference type="AlphaFoldDB" id="A0A2W4YS29"/>
<reference evidence="1 2" key="2">
    <citation type="submission" date="2018-06" db="EMBL/GenBank/DDBJ databases">
        <title>Metagenomic assembly of (sub)arctic Cyanobacteria and their associated microbiome from non-axenic cultures.</title>
        <authorList>
            <person name="Baurain D."/>
        </authorList>
    </citation>
    <scope>NUCLEOTIDE SEQUENCE [LARGE SCALE GENOMIC DNA]</scope>
    <source>
        <strain evidence="1">ULC027bin1</strain>
    </source>
</reference>
<name>A0A2W4YS29_9CYAN</name>
<organism evidence="1 2">
    <name type="scientific">Phormidesmis priestleyi</name>
    <dbReference type="NCBI Taxonomy" id="268141"/>
    <lineage>
        <taxon>Bacteria</taxon>
        <taxon>Bacillati</taxon>
        <taxon>Cyanobacteriota</taxon>
        <taxon>Cyanophyceae</taxon>
        <taxon>Leptolyngbyales</taxon>
        <taxon>Leptolyngbyaceae</taxon>
        <taxon>Phormidesmis</taxon>
    </lineage>
</organism>
<dbReference type="Proteomes" id="UP000249794">
    <property type="component" value="Unassembled WGS sequence"/>
</dbReference>
<protein>
    <submittedName>
        <fullName evidence="1">Uncharacterized protein</fullName>
    </submittedName>
</protein>
<evidence type="ECO:0000313" key="1">
    <source>
        <dbReference type="EMBL" id="PZO45658.1"/>
    </source>
</evidence>
<reference evidence="2" key="1">
    <citation type="submission" date="2018-04" db="EMBL/GenBank/DDBJ databases">
        <authorList>
            <person name="Cornet L."/>
        </authorList>
    </citation>
    <scope>NUCLEOTIDE SEQUENCE [LARGE SCALE GENOMIC DNA]</scope>
</reference>
<sequence>MIYESRFWKDDLLKQAKNLRTKSIQKRWMESTYFRLEQAIMIGFYLVRKLVEAKKLSDIMAEQQVNLSMYKHKDEWNPTTRMNKRKIDKLYNLDEEEVVSRNLRFLCNKFIHSYVFEECFDDESGLLLGIFFSSDKDRNKALYYIEIQKIIEIFEKVGSDYPTEVHFTVNFKTMDYDVTAKTDEDVWAKIKEELQ</sequence>
<comment type="caution">
    <text evidence="1">The sequence shown here is derived from an EMBL/GenBank/DDBJ whole genome shotgun (WGS) entry which is preliminary data.</text>
</comment>
<dbReference type="EMBL" id="QBMP01000349">
    <property type="protein sequence ID" value="PZO45658.1"/>
    <property type="molecule type" value="Genomic_DNA"/>
</dbReference>
<proteinExistence type="predicted"/>
<accession>A0A2W4YS29</accession>
<gene>
    <name evidence="1" type="ORF">DCF15_21360</name>
</gene>
<evidence type="ECO:0000313" key="2">
    <source>
        <dbReference type="Proteomes" id="UP000249794"/>
    </source>
</evidence>